<evidence type="ECO:0000256" key="2">
    <source>
        <dbReference type="ARBA" id="ARBA00002315"/>
    </source>
</evidence>
<proteinExistence type="inferred from homology"/>
<evidence type="ECO:0000256" key="5">
    <source>
        <dbReference type="ARBA" id="ARBA00023152"/>
    </source>
</evidence>
<dbReference type="GO" id="GO:0006096">
    <property type="term" value="P:glycolytic process"/>
    <property type="evidence" value="ECO:0007669"/>
    <property type="project" value="UniProtKB-KW"/>
</dbReference>
<keyword evidence="6" id="KW-0413">Isomerase</keyword>
<keyword evidence="5" id="KW-0324">Glycolysis</keyword>
<comment type="similarity">
    <text evidence="4">Belongs to the BPG-independent phosphoglycerate mutase family. A-PGAM subfamily.</text>
</comment>
<dbReference type="GO" id="GO:0004619">
    <property type="term" value="F:phosphoglycerate mutase activity"/>
    <property type="evidence" value="ECO:0007669"/>
    <property type="project" value="UniProtKB-EC"/>
</dbReference>
<comment type="function">
    <text evidence="2">Catalyzes the interconversion of 2-phosphoglycerate and 3-phosphoglycerate.</text>
</comment>
<gene>
    <name evidence="8" type="ORF">GQ588_08400</name>
</gene>
<dbReference type="Gene3D" id="3.40.720.10">
    <property type="entry name" value="Alkaline Phosphatase, subunit A"/>
    <property type="match status" value="2"/>
</dbReference>
<dbReference type="RefSeq" id="WP_019226066.1">
    <property type="nucleotide sequence ID" value="NZ_CP046996.1"/>
</dbReference>
<evidence type="ECO:0000256" key="1">
    <source>
        <dbReference type="ARBA" id="ARBA00000370"/>
    </source>
</evidence>
<organism evidence="8 9">
    <name type="scientific">Dehalobacter restrictus</name>
    <dbReference type="NCBI Taxonomy" id="55583"/>
    <lineage>
        <taxon>Bacteria</taxon>
        <taxon>Bacillati</taxon>
        <taxon>Bacillota</taxon>
        <taxon>Clostridia</taxon>
        <taxon>Eubacteriales</taxon>
        <taxon>Desulfitobacteriaceae</taxon>
        <taxon>Dehalobacter</taxon>
    </lineage>
</organism>
<dbReference type="InterPro" id="IPR006124">
    <property type="entry name" value="Metalloenzyme"/>
</dbReference>
<dbReference type="SUPFAM" id="SSF53649">
    <property type="entry name" value="Alkaline phosphatase-like"/>
    <property type="match status" value="1"/>
</dbReference>
<evidence type="ECO:0000259" key="7">
    <source>
        <dbReference type="Pfam" id="PF01676"/>
    </source>
</evidence>
<protein>
    <submittedName>
        <fullName evidence="8">Phosphoglycerate mutase</fullName>
    </submittedName>
</protein>
<evidence type="ECO:0000256" key="4">
    <source>
        <dbReference type="ARBA" id="ARBA00005524"/>
    </source>
</evidence>
<dbReference type="Proteomes" id="UP000430508">
    <property type="component" value="Chromosome"/>
</dbReference>
<evidence type="ECO:0000256" key="3">
    <source>
        <dbReference type="ARBA" id="ARBA00004921"/>
    </source>
</evidence>
<evidence type="ECO:0000313" key="8">
    <source>
        <dbReference type="EMBL" id="QHA00651.1"/>
    </source>
</evidence>
<comment type="catalytic activity">
    <reaction evidence="1">
        <text>(2R)-2-phosphoglycerate = (2R)-3-phosphoglycerate</text>
        <dbReference type="Rhea" id="RHEA:15901"/>
        <dbReference type="ChEBI" id="CHEBI:58272"/>
        <dbReference type="ChEBI" id="CHEBI:58289"/>
        <dbReference type="EC" id="5.4.2.12"/>
    </reaction>
</comment>
<name>A0A857DIU6_9FIRM</name>
<evidence type="ECO:0000313" key="9">
    <source>
        <dbReference type="Proteomes" id="UP000430508"/>
    </source>
</evidence>
<dbReference type="EMBL" id="CP046996">
    <property type="protein sequence ID" value="QHA00651.1"/>
    <property type="molecule type" value="Genomic_DNA"/>
</dbReference>
<accession>A0A857DIU6</accession>
<dbReference type="InterPro" id="IPR017850">
    <property type="entry name" value="Alkaline_phosphatase_core_sf"/>
</dbReference>
<dbReference type="AlphaFoldDB" id="A0A857DIU6"/>
<dbReference type="GO" id="GO:0046872">
    <property type="term" value="F:metal ion binding"/>
    <property type="evidence" value="ECO:0007669"/>
    <property type="project" value="InterPro"/>
</dbReference>
<dbReference type="Pfam" id="PF10143">
    <property type="entry name" value="PhosphMutase"/>
    <property type="match status" value="1"/>
</dbReference>
<evidence type="ECO:0000256" key="6">
    <source>
        <dbReference type="ARBA" id="ARBA00023235"/>
    </source>
</evidence>
<dbReference type="Pfam" id="PF01676">
    <property type="entry name" value="Metalloenzyme"/>
    <property type="match status" value="1"/>
</dbReference>
<comment type="pathway">
    <text evidence="3">Carbohydrate degradation.</text>
</comment>
<feature type="domain" description="Metalloenzyme" evidence="7">
    <location>
        <begin position="1"/>
        <end position="352"/>
    </location>
</feature>
<dbReference type="PANTHER" id="PTHR31209:SF0">
    <property type="entry name" value="METALLOENZYME DOMAIN-CONTAINING PROTEIN"/>
    <property type="match status" value="1"/>
</dbReference>
<dbReference type="InterPro" id="IPR004456">
    <property type="entry name" value="Pglycerate_mutase_ApgM"/>
</dbReference>
<dbReference type="PANTHER" id="PTHR31209">
    <property type="entry name" value="COFACTOR-INDEPENDENT PHOSPHOGLYCERATE MUTASE"/>
    <property type="match status" value="1"/>
</dbReference>
<sequence length="373" mass="40973">MKAVMVIVDGLADEKIEELGWQTTFEAARHPELDQIAAGGYTGWFSSCPQGYLPESMPCILNLLGIDPAYFPQSRASLELLANGYCLEQDEVVLRCNLAALDSHGILSSFNGGNLTGPDMEEAAKIAADIDPNIKVLHLSGYRNLIIVKKHYFQTLDCKTYPPHEFLGGDSDALLADIYASAPILQKFVSEGKNRLKHLSSQEQQLMFYPWGISGKSCLPAFAELYSKKAAAVCGAEIAKGIALALKMDVPELEEATGDTDTDLALKAQTACRLLSGHDFVLVHINGADEAAHRHDYREKIEFIERIDREFFAFLRQNLANETRILVCADHATSPVSGKHSALDVPYILRKAGETFPPGDLEANKALKYLISE</sequence>
<reference evidence="8 9" key="1">
    <citation type="submission" date="2019-12" db="EMBL/GenBank/DDBJ databases">
        <title>Sequence classification of anaerobic respiratory reductive dehalogenases: First we see many, then we see few.</title>
        <authorList>
            <person name="Molenda O."/>
            <person name="Puentes Jacome L.A."/>
            <person name="Cao X."/>
            <person name="Nesbo C.L."/>
            <person name="Tang S."/>
            <person name="Morson N."/>
            <person name="Patron J."/>
            <person name="Lomheim L."/>
            <person name="Wishart D.S."/>
            <person name="Edwards E.A."/>
        </authorList>
    </citation>
    <scope>NUCLEOTIDE SEQUENCE [LARGE SCALE GENOMIC DNA]</scope>
    <source>
        <strain evidence="8 9">12DCA</strain>
    </source>
</reference>